<dbReference type="SUPFAM" id="SSF51182">
    <property type="entry name" value="RmlC-like cupins"/>
    <property type="match status" value="1"/>
</dbReference>
<dbReference type="InterPro" id="IPR024060">
    <property type="entry name" value="Ureidoglycolate_lyase_dom_sf"/>
</dbReference>
<dbReference type="InterPro" id="IPR011051">
    <property type="entry name" value="RmlC_Cupin_sf"/>
</dbReference>
<sequence length="265" mass="28495">MLAILMTRGAVRRAVRASSVLRRATACASTSGGSGYADHSKAHLAQAEEIVRVPLVMGTPEALKGYAYTFPATREAFDQAEVTIEQWPTLPGRRPLCPDSGKAGGVREGLFTFQWIGDELRAINEAVDGNYVTGRILEAEYAPQAARVGVVTREANYHPDGGQIVCPRDGSPFVALLALPNEAIAPQDFVAFYCDGSFGIHINTNVWHQPVYPISDTAAFYGKQGAVHACAAYDSVDEHGKWLYVPLDPAQAVPLPGHLKAAEAF</sequence>
<evidence type="ECO:0000313" key="6">
    <source>
        <dbReference type="Proteomes" id="UP000007799"/>
    </source>
</evidence>
<keyword evidence="6" id="KW-1185">Reference proteome</keyword>
<proteinExistence type="predicted"/>
<accession>F2UJ37</accession>
<evidence type="ECO:0008006" key="7">
    <source>
        <dbReference type="Google" id="ProtNLM"/>
    </source>
</evidence>
<gene>
    <name evidence="5" type="ORF">PTSG_07328</name>
</gene>
<name>F2UJ37_SALR5</name>
<keyword evidence="3" id="KW-0456">Lyase</keyword>
<evidence type="ECO:0000256" key="2">
    <source>
        <dbReference type="ARBA" id="ARBA00022631"/>
    </source>
</evidence>
<dbReference type="OrthoDB" id="10258141at2759"/>
<dbReference type="EMBL" id="GL832976">
    <property type="protein sequence ID" value="EGD76985.1"/>
    <property type="molecule type" value="Genomic_DNA"/>
</dbReference>
<dbReference type="Proteomes" id="UP000007799">
    <property type="component" value="Unassembled WGS sequence"/>
</dbReference>
<evidence type="ECO:0000313" key="5">
    <source>
        <dbReference type="EMBL" id="EGD76985.1"/>
    </source>
</evidence>
<dbReference type="InParanoid" id="F2UJ37"/>
<evidence type="ECO:0000256" key="4">
    <source>
        <dbReference type="ARBA" id="ARBA00047684"/>
    </source>
</evidence>
<dbReference type="Gene3D" id="2.60.120.480">
    <property type="entry name" value="Ureidoglycolate hydrolase"/>
    <property type="match status" value="1"/>
</dbReference>
<comment type="subunit">
    <text evidence="1">Homodimer.</text>
</comment>
<evidence type="ECO:0000256" key="3">
    <source>
        <dbReference type="ARBA" id="ARBA00023239"/>
    </source>
</evidence>
<evidence type="ECO:0000256" key="1">
    <source>
        <dbReference type="ARBA" id="ARBA00011738"/>
    </source>
</evidence>
<dbReference type="GO" id="GO:0000256">
    <property type="term" value="P:allantoin catabolic process"/>
    <property type="evidence" value="ECO:0007669"/>
    <property type="project" value="InterPro"/>
</dbReference>
<dbReference type="RefSeq" id="XP_004990825.1">
    <property type="nucleotide sequence ID" value="XM_004990768.1"/>
</dbReference>
<reference evidence="5" key="1">
    <citation type="submission" date="2009-08" db="EMBL/GenBank/DDBJ databases">
        <title>Annotation of Salpingoeca rosetta.</title>
        <authorList>
            <consortium name="The Broad Institute Genome Sequencing Platform"/>
            <person name="Russ C."/>
            <person name="Cuomo C."/>
            <person name="Burger G."/>
            <person name="Gray M.W."/>
            <person name="Holland P.W.H."/>
            <person name="King N."/>
            <person name="Lang F.B.F."/>
            <person name="Roger A.J."/>
            <person name="Ruiz-Trillo I."/>
            <person name="Young S.K."/>
            <person name="Zeng Q."/>
            <person name="Gargeya S."/>
            <person name="Alvarado L."/>
            <person name="Berlin A."/>
            <person name="Chapman S.B."/>
            <person name="Chen Z."/>
            <person name="Freedman E."/>
            <person name="Gellesch M."/>
            <person name="Goldberg J."/>
            <person name="Griggs A."/>
            <person name="Gujja S."/>
            <person name="Heilman E."/>
            <person name="Heiman D."/>
            <person name="Howarth C."/>
            <person name="Mehta T."/>
            <person name="Neiman D."/>
            <person name="Pearson M."/>
            <person name="Roberts A."/>
            <person name="Saif S."/>
            <person name="Shea T."/>
            <person name="Shenoy N."/>
            <person name="Sisk P."/>
            <person name="Stolte C."/>
            <person name="Sykes S."/>
            <person name="White J."/>
            <person name="Yandava C."/>
            <person name="Haas B."/>
            <person name="Nusbaum C."/>
            <person name="Birren B."/>
        </authorList>
    </citation>
    <scope>NUCLEOTIDE SEQUENCE [LARGE SCALE GENOMIC DNA]</scope>
    <source>
        <strain evidence="5">ATCC 50818</strain>
    </source>
</reference>
<dbReference type="InterPro" id="IPR007247">
    <property type="entry name" value="Ureidogly_lyase"/>
</dbReference>
<dbReference type="GO" id="GO:0006144">
    <property type="term" value="P:purine nucleobase metabolic process"/>
    <property type="evidence" value="ECO:0007669"/>
    <property type="project" value="UniProtKB-KW"/>
</dbReference>
<keyword evidence="2" id="KW-0659">Purine metabolism</keyword>
<dbReference type="eggNOG" id="ENOG502SQ5X">
    <property type="taxonomic scope" value="Eukaryota"/>
</dbReference>
<comment type="catalytic activity">
    <reaction evidence="4">
        <text>(S)-ureidoglycolate = urea + glyoxylate</text>
        <dbReference type="Rhea" id="RHEA:11304"/>
        <dbReference type="ChEBI" id="CHEBI:16199"/>
        <dbReference type="ChEBI" id="CHEBI:36655"/>
        <dbReference type="ChEBI" id="CHEBI:57296"/>
        <dbReference type="EC" id="4.3.2.3"/>
    </reaction>
</comment>
<dbReference type="KEGG" id="sre:PTSG_07328"/>
<dbReference type="Pfam" id="PF04115">
    <property type="entry name" value="Ureidogly_lyase"/>
    <property type="match status" value="1"/>
</dbReference>
<dbReference type="GO" id="GO:0050385">
    <property type="term" value="F:ureidoglycolate lyase activity"/>
    <property type="evidence" value="ECO:0007669"/>
    <property type="project" value="UniProtKB-EC"/>
</dbReference>
<dbReference type="OMA" id="PNIWHEG"/>
<protein>
    <recommendedName>
        <fullName evidence="7">Ureidoglycolate hydrolase</fullName>
    </recommendedName>
</protein>
<dbReference type="AlphaFoldDB" id="F2UJ37"/>
<organism evidence="6">
    <name type="scientific">Salpingoeca rosetta (strain ATCC 50818 / BSB-021)</name>
    <dbReference type="NCBI Taxonomy" id="946362"/>
    <lineage>
        <taxon>Eukaryota</taxon>
        <taxon>Choanoflagellata</taxon>
        <taxon>Craspedida</taxon>
        <taxon>Salpingoecidae</taxon>
        <taxon>Salpingoeca</taxon>
    </lineage>
</organism>
<dbReference type="GeneID" id="16071388"/>
<dbReference type="GO" id="GO:0004848">
    <property type="term" value="F:ureidoglycolate hydrolase activity"/>
    <property type="evidence" value="ECO:0007669"/>
    <property type="project" value="InterPro"/>
</dbReference>